<feature type="chain" id="PRO_5024284728" evidence="1">
    <location>
        <begin position="25"/>
        <end position="144"/>
    </location>
</feature>
<evidence type="ECO:0000313" key="3">
    <source>
        <dbReference type="Proteomes" id="UP000327044"/>
    </source>
</evidence>
<dbReference type="SUPFAM" id="SSF47565">
    <property type="entry name" value="Insect pheromone/odorant-binding proteins"/>
    <property type="match status" value="1"/>
</dbReference>
<evidence type="ECO:0000256" key="1">
    <source>
        <dbReference type="SAM" id="SignalP"/>
    </source>
</evidence>
<dbReference type="InterPro" id="IPR036728">
    <property type="entry name" value="PBP_GOBP_sf"/>
</dbReference>
<dbReference type="Pfam" id="PF01395">
    <property type="entry name" value="PBP_GOBP"/>
    <property type="match status" value="1"/>
</dbReference>
<dbReference type="Proteomes" id="UP000327044">
    <property type="component" value="Unassembled WGS sequence"/>
</dbReference>
<evidence type="ECO:0000313" key="2">
    <source>
        <dbReference type="EMBL" id="KAB0792003.1"/>
    </source>
</evidence>
<proteinExistence type="predicted"/>
<dbReference type="GO" id="GO:0005549">
    <property type="term" value="F:odorant binding"/>
    <property type="evidence" value="ECO:0007669"/>
    <property type="project" value="InterPro"/>
</dbReference>
<dbReference type="InterPro" id="IPR006170">
    <property type="entry name" value="PBP/GOBP"/>
</dbReference>
<dbReference type="InParanoid" id="A0A5N4A3V6"/>
<comment type="caution">
    <text evidence="2">The sequence shown here is derived from an EMBL/GenBank/DDBJ whole genome shotgun (WGS) entry which is preliminary data.</text>
</comment>
<dbReference type="CDD" id="cd23992">
    <property type="entry name" value="PBP_GOBP"/>
    <property type="match status" value="1"/>
</dbReference>
<accession>A0A5N4A3V6</accession>
<reference evidence="2 3" key="1">
    <citation type="journal article" date="2018" name="Elife">
        <title>Firefly genomes illuminate parallel origins of bioluminescence in beetles.</title>
        <authorList>
            <person name="Fallon T.R."/>
            <person name="Lower S.E."/>
            <person name="Chang C.H."/>
            <person name="Bessho-Uehara M."/>
            <person name="Martin G.J."/>
            <person name="Bewick A.J."/>
            <person name="Behringer M."/>
            <person name="Debat H.J."/>
            <person name="Wong I."/>
            <person name="Day J.C."/>
            <person name="Suvorov A."/>
            <person name="Silva C.J."/>
            <person name="Stanger-Hall K.F."/>
            <person name="Hall D.W."/>
            <person name="Schmitz R.J."/>
            <person name="Nelson D.R."/>
            <person name="Lewis S.M."/>
            <person name="Shigenobu S."/>
            <person name="Bybee S.M."/>
            <person name="Larracuente A.M."/>
            <person name="Oba Y."/>
            <person name="Weng J.K."/>
        </authorList>
    </citation>
    <scope>NUCLEOTIDE SEQUENCE [LARGE SCALE GENOMIC DNA]</scope>
    <source>
        <strain evidence="2">1611_PpyrPB1</strain>
        <tissue evidence="2">Whole body</tissue>
    </source>
</reference>
<sequence>MEKNCANVFFVVVFLVLMNEVVEGNAGTESKDFQPFVSECICATNADPDEVDLWMKYRTYLPSPSSCFKCFLKCVSSKVPFTNADGTPDLDFATKHFGGSISIDQVFACMELQDKNLDPCDKTYQFSKCIDEFIYKNTSSPIGE</sequence>
<feature type="signal peptide" evidence="1">
    <location>
        <begin position="1"/>
        <end position="24"/>
    </location>
</feature>
<organism evidence="2 3">
    <name type="scientific">Photinus pyralis</name>
    <name type="common">Common eastern firefly</name>
    <name type="synonym">Lampyris pyralis</name>
    <dbReference type="NCBI Taxonomy" id="7054"/>
    <lineage>
        <taxon>Eukaryota</taxon>
        <taxon>Metazoa</taxon>
        <taxon>Ecdysozoa</taxon>
        <taxon>Arthropoda</taxon>
        <taxon>Hexapoda</taxon>
        <taxon>Insecta</taxon>
        <taxon>Pterygota</taxon>
        <taxon>Neoptera</taxon>
        <taxon>Endopterygota</taxon>
        <taxon>Coleoptera</taxon>
        <taxon>Polyphaga</taxon>
        <taxon>Elateriformia</taxon>
        <taxon>Elateroidea</taxon>
        <taxon>Lampyridae</taxon>
        <taxon>Lampyrinae</taxon>
        <taxon>Photinus</taxon>
    </lineage>
</organism>
<protein>
    <submittedName>
        <fullName evidence="2">Uncharacterized protein</fullName>
    </submittedName>
</protein>
<keyword evidence="3" id="KW-1185">Reference proteome</keyword>
<dbReference type="Gene3D" id="1.10.238.20">
    <property type="entry name" value="Pheromone/general odorant binding protein domain"/>
    <property type="match status" value="1"/>
</dbReference>
<keyword evidence="1" id="KW-0732">Signal</keyword>
<dbReference type="AlphaFoldDB" id="A0A5N4A3V6"/>
<name>A0A5N4A3V6_PHOPY</name>
<gene>
    <name evidence="2" type="ORF">PPYR_13964</name>
</gene>
<dbReference type="EMBL" id="VVIM01000010">
    <property type="protein sequence ID" value="KAB0792003.1"/>
    <property type="molecule type" value="Genomic_DNA"/>
</dbReference>